<accession>A0ABP9EJV9</accession>
<proteinExistence type="predicted"/>
<dbReference type="PANTHER" id="PTHR46470">
    <property type="entry name" value="N-ACYLNEURAMINATE-9-PHOSPHATASE"/>
    <property type="match status" value="1"/>
</dbReference>
<dbReference type="InterPro" id="IPR023214">
    <property type="entry name" value="HAD_sf"/>
</dbReference>
<evidence type="ECO:0000313" key="4">
    <source>
        <dbReference type="EMBL" id="GAA4880402.1"/>
    </source>
</evidence>
<dbReference type="PANTHER" id="PTHR46470:SF3">
    <property type="entry name" value="N-ACYLNEURAMINATE-9-PHOSPHATASE"/>
    <property type="match status" value="1"/>
</dbReference>
<dbReference type="Gene3D" id="1.20.120.710">
    <property type="entry name" value="Haloacid dehalogenase hydrolase-like domain"/>
    <property type="match status" value="1"/>
</dbReference>
<organism evidence="4 5">
    <name type="scientific">Ferrimonas pelagia</name>
    <dbReference type="NCBI Taxonomy" id="1177826"/>
    <lineage>
        <taxon>Bacteria</taxon>
        <taxon>Pseudomonadati</taxon>
        <taxon>Pseudomonadota</taxon>
        <taxon>Gammaproteobacteria</taxon>
        <taxon>Alteromonadales</taxon>
        <taxon>Ferrimonadaceae</taxon>
        <taxon>Ferrimonas</taxon>
    </lineage>
</organism>
<gene>
    <name evidence="4" type="ORF">GCM10023333_13290</name>
</gene>
<dbReference type="Pfam" id="PF00702">
    <property type="entry name" value="Hydrolase"/>
    <property type="match status" value="1"/>
</dbReference>
<dbReference type="Proteomes" id="UP001499988">
    <property type="component" value="Unassembled WGS sequence"/>
</dbReference>
<dbReference type="GO" id="GO:0016787">
    <property type="term" value="F:hydrolase activity"/>
    <property type="evidence" value="ECO:0007669"/>
    <property type="project" value="UniProtKB-KW"/>
</dbReference>
<keyword evidence="3" id="KW-0460">Magnesium</keyword>
<protein>
    <submittedName>
        <fullName evidence="4">HAD family hydrolase</fullName>
    </submittedName>
</protein>
<comment type="caution">
    <text evidence="4">The sequence shown here is derived from an EMBL/GenBank/DDBJ whole genome shotgun (WGS) entry which is preliminary data.</text>
</comment>
<dbReference type="SFLD" id="SFLDG01129">
    <property type="entry name" value="C1.5:_HAD__Beta-PGM__Phosphata"/>
    <property type="match status" value="1"/>
</dbReference>
<dbReference type="SFLD" id="SFLDS00003">
    <property type="entry name" value="Haloacid_Dehalogenase"/>
    <property type="match status" value="1"/>
</dbReference>
<comment type="cofactor">
    <cofactor evidence="1">
        <name>Mg(2+)</name>
        <dbReference type="ChEBI" id="CHEBI:18420"/>
    </cofactor>
</comment>
<dbReference type="RefSeq" id="WP_345334566.1">
    <property type="nucleotide sequence ID" value="NZ_BAABJZ010000016.1"/>
</dbReference>
<name>A0ABP9EJV9_9GAMM</name>
<keyword evidence="2 4" id="KW-0378">Hydrolase</keyword>
<keyword evidence="5" id="KW-1185">Reference proteome</keyword>
<dbReference type="InterPro" id="IPR051400">
    <property type="entry name" value="HAD-like_hydrolase"/>
</dbReference>
<evidence type="ECO:0000313" key="5">
    <source>
        <dbReference type="Proteomes" id="UP001499988"/>
    </source>
</evidence>
<evidence type="ECO:0000256" key="1">
    <source>
        <dbReference type="ARBA" id="ARBA00001946"/>
    </source>
</evidence>
<evidence type="ECO:0000256" key="3">
    <source>
        <dbReference type="ARBA" id="ARBA00022842"/>
    </source>
</evidence>
<sequence>MYKALLLDLDETLCDTTGANNQALQAMAQQARSLFPTIDDSQFAQRYLSGIYRQFSEQQRARYLPIDDEGAFRLQLIADILQQMGQTQPARDTAQRLQHSFDQTRSQRFDFFPGIKAKLAQWRQHYTLVVITNGPVFSQQAKVDIVALPDHVDHILIGGQEPEQKPAVSIFHKALSLAQCEAHEALHVGDSLSADIAGANASGIASLWISHGTVNDTEHTPTHAVTTPAEFAAYIDALPRR</sequence>
<dbReference type="InterPro" id="IPR006439">
    <property type="entry name" value="HAD-SF_hydro_IA"/>
</dbReference>
<dbReference type="Gene3D" id="3.40.50.1000">
    <property type="entry name" value="HAD superfamily/HAD-like"/>
    <property type="match status" value="1"/>
</dbReference>
<dbReference type="EMBL" id="BAABJZ010000016">
    <property type="protein sequence ID" value="GAA4880402.1"/>
    <property type="molecule type" value="Genomic_DNA"/>
</dbReference>
<evidence type="ECO:0000256" key="2">
    <source>
        <dbReference type="ARBA" id="ARBA00022801"/>
    </source>
</evidence>
<dbReference type="InterPro" id="IPR036412">
    <property type="entry name" value="HAD-like_sf"/>
</dbReference>
<dbReference type="NCBIfam" id="TIGR01549">
    <property type="entry name" value="HAD-SF-IA-v1"/>
    <property type="match status" value="1"/>
</dbReference>
<dbReference type="SUPFAM" id="SSF56784">
    <property type="entry name" value="HAD-like"/>
    <property type="match status" value="1"/>
</dbReference>
<reference evidence="5" key="1">
    <citation type="journal article" date="2019" name="Int. J. Syst. Evol. Microbiol.">
        <title>The Global Catalogue of Microorganisms (GCM) 10K type strain sequencing project: providing services to taxonomists for standard genome sequencing and annotation.</title>
        <authorList>
            <consortium name="The Broad Institute Genomics Platform"/>
            <consortium name="The Broad Institute Genome Sequencing Center for Infectious Disease"/>
            <person name="Wu L."/>
            <person name="Ma J."/>
        </authorList>
    </citation>
    <scope>NUCLEOTIDE SEQUENCE [LARGE SCALE GENOMIC DNA]</scope>
    <source>
        <strain evidence="5">JCM 18401</strain>
    </source>
</reference>